<sequence>MKKILTYAAVIGLAIPASFAVPAPARAGHIPELCKYIVYQSGGDFSAEGFDFHFDSFGQCVSWANTEEARSFAFICKSIVASGGLDYFGFKNFGECVAKLGT</sequence>
<keyword evidence="3" id="KW-1185">Reference proteome</keyword>
<accession>A0A9X2W1Z6</accession>
<dbReference type="AlphaFoldDB" id="A0A9X2W1Z6"/>
<proteinExistence type="predicted"/>
<dbReference type="Proteomes" id="UP001142648">
    <property type="component" value="Unassembled WGS sequence"/>
</dbReference>
<name>A0A9X2W1Z6_9SPHN</name>
<evidence type="ECO:0000256" key="1">
    <source>
        <dbReference type="SAM" id="SignalP"/>
    </source>
</evidence>
<keyword evidence="1" id="KW-0732">Signal</keyword>
<gene>
    <name evidence="2" type="ORF">N0B51_09825</name>
</gene>
<dbReference type="EMBL" id="JAOAMV010000004">
    <property type="protein sequence ID" value="MCT2559282.1"/>
    <property type="molecule type" value="Genomic_DNA"/>
</dbReference>
<comment type="caution">
    <text evidence="2">The sequence shown here is derived from an EMBL/GenBank/DDBJ whole genome shotgun (WGS) entry which is preliminary data.</text>
</comment>
<protein>
    <recommendedName>
        <fullName evidence="4">YARHG domain-containing protein</fullName>
    </recommendedName>
</protein>
<evidence type="ECO:0000313" key="3">
    <source>
        <dbReference type="Proteomes" id="UP001142648"/>
    </source>
</evidence>
<evidence type="ECO:0000313" key="2">
    <source>
        <dbReference type="EMBL" id="MCT2559282.1"/>
    </source>
</evidence>
<reference evidence="2" key="1">
    <citation type="submission" date="2022-09" db="EMBL/GenBank/DDBJ databases">
        <title>The genome sequence of Tsuneonella sp. YG55.</title>
        <authorList>
            <person name="Liu Y."/>
        </authorList>
    </citation>
    <scope>NUCLEOTIDE SEQUENCE</scope>
    <source>
        <strain evidence="2">YG55</strain>
    </source>
</reference>
<feature type="chain" id="PRO_5040889100" description="YARHG domain-containing protein" evidence="1">
    <location>
        <begin position="21"/>
        <end position="102"/>
    </location>
</feature>
<feature type="signal peptide" evidence="1">
    <location>
        <begin position="1"/>
        <end position="20"/>
    </location>
</feature>
<evidence type="ECO:0008006" key="4">
    <source>
        <dbReference type="Google" id="ProtNLM"/>
    </source>
</evidence>
<dbReference type="RefSeq" id="WP_259962154.1">
    <property type="nucleotide sequence ID" value="NZ_JAOAMV010000004.1"/>
</dbReference>
<organism evidence="2 3">
    <name type="scientific">Tsuneonella litorea</name>
    <dbReference type="NCBI Taxonomy" id="2976475"/>
    <lineage>
        <taxon>Bacteria</taxon>
        <taxon>Pseudomonadati</taxon>
        <taxon>Pseudomonadota</taxon>
        <taxon>Alphaproteobacteria</taxon>
        <taxon>Sphingomonadales</taxon>
        <taxon>Erythrobacteraceae</taxon>
        <taxon>Tsuneonella</taxon>
    </lineage>
</organism>